<evidence type="ECO:0000313" key="10">
    <source>
        <dbReference type="Proteomes" id="UP000730482"/>
    </source>
</evidence>
<dbReference type="InterPro" id="IPR036890">
    <property type="entry name" value="HATPase_C_sf"/>
</dbReference>
<evidence type="ECO:0000256" key="1">
    <source>
        <dbReference type="ARBA" id="ARBA00022679"/>
    </source>
</evidence>
<comment type="caution">
    <text evidence="9">The sequence shown here is derived from an EMBL/GenBank/DDBJ whole genome shotgun (WGS) entry which is preliminary data.</text>
</comment>
<protein>
    <submittedName>
        <fullName evidence="9">Sensor histidine kinase</fullName>
    </submittedName>
</protein>
<organism evidence="9 10">
    <name type="scientific">Catenulispora pinistramenti</name>
    <dbReference type="NCBI Taxonomy" id="2705254"/>
    <lineage>
        <taxon>Bacteria</taxon>
        <taxon>Bacillati</taxon>
        <taxon>Actinomycetota</taxon>
        <taxon>Actinomycetes</taxon>
        <taxon>Catenulisporales</taxon>
        <taxon>Catenulisporaceae</taxon>
        <taxon>Catenulispora</taxon>
    </lineage>
</organism>
<reference evidence="9 10" key="1">
    <citation type="submission" date="2020-02" db="EMBL/GenBank/DDBJ databases">
        <title>Acidophilic actinobacteria isolated from forest soil.</title>
        <authorList>
            <person name="Golinska P."/>
        </authorList>
    </citation>
    <scope>NUCLEOTIDE SEQUENCE [LARGE SCALE GENOMIC DNA]</scope>
    <source>
        <strain evidence="9 10">NL8</strain>
    </source>
</reference>
<evidence type="ECO:0000256" key="4">
    <source>
        <dbReference type="SAM" id="Coils"/>
    </source>
</evidence>
<keyword evidence="2 9" id="KW-0418">Kinase</keyword>
<name>A0ABS5L7E6_9ACTN</name>
<proteinExistence type="predicted"/>
<dbReference type="EMBL" id="JAAFYZ010000340">
    <property type="protein sequence ID" value="MBS2554244.1"/>
    <property type="molecule type" value="Genomic_DNA"/>
</dbReference>
<sequence length="365" mass="38188">DRYTLGVVGVAGRSSQPGARRRRSAALWWLAAVAALWVTLVVIAPTTAYVAFPLYFLVLHLLPRAWSLAAVAAITATVVATQATTSGGLTAAKVIGPCAGAAVAVLTAYGYVGMYREGRRRQRLLDELVRAQADLAASQREAGRLAERQRLAREIHDTLAQGLSSIVLLARGVESGLPEPAAAGVREIRETASANLAEARRFVAGLTPPALEGSTVGEALARVAAGYPRVVFRIEGEPYELPMEADVALLRTTQEALANVERHARATAAAVTLAYHEDAVTLDVFDDGVGFDGAAGADGRFGLHGMRERIGELGGTLTIESVPGEGTAVAVALPTRHPATELVRLPAPTQPASVPAHQPSAEPAP</sequence>
<dbReference type="Gene3D" id="3.30.565.10">
    <property type="entry name" value="Histidine kinase-like ATPase, C-terminal domain"/>
    <property type="match status" value="1"/>
</dbReference>
<gene>
    <name evidence="9" type="ORF">KGQ19_46060</name>
</gene>
<dbReference type="PANTHER" id="PTHR24421:SF62">
    <property type="entry name" value="SENSORY TRANSDUCTION HISTIDINE KINASE"/>
    <property type="match status" value="1"/>
</dbReference>
<evidence type="ECO:0000256" key="6">
    <source>
        <dbReference type="SAM" id="Phobius"/>
    </source>
</evidence>
<keyword evidence="3" id="KW-0902">Two-component regulatory system</keyword>
<keyword evidence="10" id="KW-1185">Reference proteome</keyword>
<feature type="domain" description="Signal transduction histidine kinase subgroup 3 dimerisation and phosphoacceptor" evidence="8">
    <location>
        <begin position="147"/>
        <end position="211"/>
    </location>
</feature>
<dbReference type="CDD" id="cd16917">
    <property type="entry name" value="HATPase_UhpB-NarQ-NarX-like"/>
    <property type="match status" value="1"/>
</dbReference>
<keyword evidence="1" id="KW-0808">Transferase</keyword>
<evidence type="ECO:0000256" key="2">
    <source>
        <dbReference type="ARBA" id="ARBA00022777"/>
    </source>
</evidence>
<feature type="non-terminal residue" evidence="9">
    <location>
        <position position="1"/>
    </location>
</feature>
<dbReference type="SUPFAM" id="SSF55874">
    <property type="entry name" value="ATPase domain of HSP90 chaperone/DNA topoisomerase II/histidine kinase"/>
    <property type="match status" value="1"/>
</dbReference>
<feature type="domain" description="Histidine kinase/HSP90-like ATPase" evidence="7">
    <location>
        <begin position="248"/>
        <end position="336"/>
    </location>
</feature>
<keyword evidence="4" id="KW-0175">Coiled coil</keyword>
<evidence type="ECO:0000256" key="3">
    <source>
        <dbReference type="ARBA" id="ARBA00023012"/>
    </source>
</evidence>
<evidence type="ECO:0000313" key="9">
    <source>
        <dbReference type="EMBL" id="MBS2554244.1"/>
    </source>
</evidence>
<keyword evidence="6" id="KW-0472">Membrane</keyword>
<accession>A0ABS5L7E6</accession>
<feature type="coiled-coil region" evidence="4">
    <location>
        <begin position="121"/>
        <end position="148"/>
    </location>
</feature>
<dbReference type="GO" id="GO:0016301">
    <property type="term" value="F:kinase activity"/>
    <property type="evidence" value="ECO:0007669"/>
    <property type="project" value="UniProtKB-KW"/>
</dbReference>
<dbReference type="Proteomes" id="UP000730482">
    <property type="component" value="Unassembled WGS sequence"/>
</dbReference>
<dbReference type="InterPro" id="IPR011712">
    <property type="entry name" value="Sig_transdc_His_kin_sub3_dim/P"/>
</dbReference>
<evidence type="ECO:0000259" key="8">
    <source>
        <dbReference type="Pfam" id="PF07730"/>
    </source>
</evidence>
<dbReference type="PANTHER" id="PTHR24421">
    <property type="entry name" value="NITRATE/NITRITE SENSOR PROTEIN NARX-RELATED"/>
    <property type="match status" value="1"/>
</dbReference>
<dbReference type="RefSeq" id="WP_212021527.1">
    <property type="nucleotide sequence ID" value="NZ_JAAFYZ010000340.1"/>
</dbReference>
<dbReference type="Gene3D" id="1.20.5.1930">
    <property type="match status" value="1"/>
</dbReference>
<feature type="transmembrane region" description="Helical" evidence="6">
    <location>
        <begin position="27"/>
        <end position="58"/>
    </location>
</feature>
<dbReference type="Pfam" id="PF02518">
    <property type="entry name" value="HATPase_c"/>
    <property type="match status" value="1"/>
</dbReference>
<dbReference type="Pfam" id="PF07730">
    <property type="entry name" value="HisKA_3"/>
    <property type="match status" value="1"/>
</dbReference>
<keyword evidence="6" id="KW-1133">Transmembrane helix</keyword>
<feature type="transmembrane region" description="Helical" evidence="6">
    <location>
        <begin position="65"/>
        <end position="82"/>
    </location>
</feature>
<keyword evidence="6" id="KW-0812">Transmembrane</keyword>
<evidence type="ECO:0000256" key="5">
    <source>
        <dbReference type="SAM" id="MobiDB-lite"/>
    </source>
</evidence>
<feature type="region of interest" description="Disordered" evidence="5">
    <location>
        <begin position="346"/>
        <end position="365"/>
    </location>
</feature>
<dbReference type="InterPro" id="IPR017205">
    <property type="entry name" value="Sig_transdc_His_kinase_ChrS"/>
</dbReference>
<dbReference type="PIRSF" id="PIRSF037434">
    <property type="entry name" value="STHK_ChrS"/>
    <property type="match status" value="1"/>
</dbReference>
<feature type="transmembrane region" description="Helical" evidence="6">
    <location>
        <begin position="94"/>
        <end position="114"/>
    </location>
</feature>
<dbReference type="InterPro" id="IPR003594">
    <property type="entry name" value="HATPase_dom"/>
</dbReference>
<dbReference type="InterPro" id="IPR050482">
    <property type="entry name" value="Sensor_HK_TwoCompSys"/>
</dbReference>
<evidence type="ECO:0000259" key="7">
    <source>
        <dbReference type="Pfam" id="PF02518"/>
    </source>
</evidence>